<accession>A0A2Z6NVN6</accession>
<evidence type="ECO:0000313" key="2">
    <source>
        <dbReference type="EMBL" id="GAU48248.1"/>
    </source>
</evidence>
<protein>
    <submittedName>
        <fullName evidence="2">Uncharacterized protein</fullName>
    </submittedName>
</protein>
<name>A0A2Z6NVN6_TRISU</name>
<feature type="region of interest" description="Disordered" evidence="1">
    <location>
        <begin position="1"/>
        <end position="25"/>
    </location>
</feature>
<evidence type="ECO:0000256" key="1">
    <source>
        <dbReference type="SAM" id="MobiDB-lite"/>
    </source>
</evidence>
<dbReference type="AlphaFoldDB" id="A0A2Z6NVN6"/>
<dbReference type="EMBL" id="DF974398">
    <property type="protein sequence ID" value="GAU48248.1"/>
    <property type="molecule type" value="Genomic_DNA"/>
</dbReference>
<gene>
    <name evidence="2" type="ORF">TSUD_174860</name>
</gene>
<organism evidence="2 3">
    <name type="scientific">Trifolium subterraneum</name>
    <name type="common">Subterranean clover</name>
    <dbReference type="NCBI Taxonomy" id="3900"/>
    <lineage>
        <taxon>Eukaryota</taxon>
        <taxon>Viridiplantae</taxon>
        <taxon>Streptophyta</taxon>
        <taxon>Embryophyta</taxon>
        <taxon>Tracheophyta</taxon>
        <taxon>Spermatophyta</taxon>
        <taxon>Magnoliopsida</taxon>
        <taxon>eudicotyledons</taxon>
        <taxon>Gunneridae</taxon>
        <taxon>Pentapetalae</taxon>
        <taxon>rosids</taxon>
        <taxon>fabids</taxon>
        <taxon>Fabales</taxon>
        <taxon>Fabaceae</taxon>
        <taxon>Papilionoideae</taxon>
        <taxon>50 kb inversion clade</taxon>
        <taxon>NPAAA clade</taxon>
        <taxon>Hologalegina</taxon>
        <taxon>IRL clade</taxon>
        <taxon>Trifolieae</taxon>
        <taxon>Trifolium</taxon>
    </lineage>
</organism>
<proteinExistence type="predicted"/>
<evidence type="ECO:0000313" key="3">
    <source>
        <dbReference type="Proteomes" id="UP000242715"/>
    </source>
</evidence>
<reference evidence="3" key="1">
    <citation type="journal article" date="2017" name="Front. Plant Sci.">
        <title>Climate Clever Clovers: New Paradigm to Reduce the Environmental Footprint of Ruminants by Breeding Low Methanogenic Forages Utilizing Haplotype Variation.</title>
        <authorList>
            <person name="Kaur P."/>
            <person name="Appels R."/>
            <person name="Bayer P.E."/>
            <person name="Keeble-Gagnere G."/>
            <person name="Wang J."/>
            <person name="Hirakawa H."/>
            <person name="Shirasawa K."/>
            <person name="Vercoe P."/>
            <person name="Stefanova K."/>
            <person name="Durmic Z."/>
            <person name="Nichols P."/>
            <person name="Revell C."/>
            <person name="Isobe S.N."/>
            <person name="Edwards D."/>
            <person name="Erskine W."/>
        </authorList>
    </citation>
    <scope>NUCLEOTIDE SEQUENCE [LARGE SCALE GENOMIC DNA]</scope>
    <source>
        <strain evidence="3">cv. Daliak</strain>
    </source>
</reference>
<sequence length="64" mass="7219">MRKERIERESLNQKIGPHEHGLYKAGKEGDHLTAEMEETIEIVDSITENKGGVCLARAFILNLV</sequence>
<dbReference type="Proteomes" id="UP000242715">
    <property type="component" value="Unassembled WGS sequence"/>
</dbReference>
<keyword evidence="3" id="KW-1185">Reference proteome</keyword>